<feature type="transmembrane region" description="Helical" evidence="10">
    <location>
        <begin position="363"/>
        <end position="382"/>
    </location>
</feature>
<dbReference type="STRING" id="1071918.SAMN05421544_11258"/>
<accession>A0A1G7DU25</accession>
<feature type="transmembrane region" description="Helical" evidence="10">
    <location>
        <begin position="244"/>
        <end position="270"/>
    </location>
</feature>
<feature type="transmembrane region" description="Helical" evidence="10">
    <location>
        <begin position="324"/>
        <end position="343"/>
    </location>
</feature>
<feature type="transmembrane region" description="Helical" evidence="10">
    <location>
        <begin position="394"/>
        <end position="411"/>
    </location>
</feature>
<feature type="transmembrane region" description="Helical" evidence="10">
    <location>
        <begin position="94"/>
        <end position="116"/>
    </location>
</feature>
<keyword evidence="3" id="KW-0050">Antiport</keyword>
<sequence length="453" mass="50342">MRFINKPFTKRLFQLAIPVMLTQVGQVSVNLFDNVIVGNLLGADALASVSLANSVFFSFFVLALGFSLAIPPLVSEAQSQNDHDKIDLIFRHGFVLNMAVGLILTIGIFVGMPLLYHVGQPEKIIPDTISYLCITTISILPFMAFQALREFSEGLSFTIGVTKATIIANVINVVLNYIFIKGLFGIHPMGVDGSAYASLIARIFMMIFLYFILRQNKGTRRYIKNFSLRFHFFRKSMFKKMLKLGFPTAMQLFFEVTAFAGAAFICGLVSTKDIAGNQIAQIMASFTFNLCMGFSVASTVMIGNRLGESKYKELRAVGINNLKMAFLFMLMCGIIFVVFRDTLPTFFTKKSDVDVIHLASKLLIIAALFQLSDGIQVTALGLLRGIQDVKIPSIITFVAYWVLTIPLGYFLCVHQNMGATGMWIAFGLGLTFSASLLVYRFLYLSKKLISIEK</sequence>
<dbReference type="InterPro" id="IPR048279">
    <property type="entry name" value="MdtK-like"/>
</dbReference>
<feature type="transmembrane region" description="Helical" evidence="10">
    <location>
        <begin position="12"/>
        <end position="32"/>
    </location>
</feature>
<protein>
    <recommendedName>
        <fullName evidence="9">Multidrug-efflux transporter</fullName>
    </recommendedName>
</protein>
<organism evidence="11 12">
    <name type="scientific">Riemerella columbipharyngis</name>
    <dbReference type="NCBI Taxonomy" id="1071918"/>
    <lineage>
        <taxon>Bacteria</taxon>
        <taxon>Pseudomonadati</taxon>
        <taxon>Bacteroidota</taxon>
        <taxon>Flavobacteriia</taxon>
        <taxon>Flavobacteriales</taxon>
        <taxon>Weeksellaceae</taxon>
        <taxon>Riemerella</taxon>
    </lineage>
</organism>
<dbReference type="InterPro" id="IPR050222">
    <property type="entry name" value="MATE_MdtK"/>
</dbReference>
<keyword evidence="4" id="KW-1003">Cell membrane</keyword>
<evidence type="ECO:0000256" key="4">
    <source>
        <dbReference type="ARBA" id="ARBA00022475"/>
    </source>
</evidence>
<feature type="transmembrane region" description="Helical" evidence="10">
    <location>
        <begin position="52"/>
        <end position="74"/>
    </location>
</feature>
<dbReference type="Pfam" id="PF01554">
    <property type="entry name" value="MatE"/>
    <property type="match status" value="2"/>
</dbReference>
<dbReference type="NCBIfam" id="TIGR00797">
    <property type="entry name" value="matE"/>
    <property type="match status" value="1"/>
</dbReference>
<dbReference type="GO" id="GO:0042910">
    <property type="term" value="F:xenobiotic transmembrane transporter activity"/>
    <property type="evidence" value="ECO:0007669"/>
    <property type="project" value="InterPro"/>
</dbReference>
<dbReference type="PANTHER" id="PTHR43298:SF2">
    <property type="entry name" value="FMN_FAD EXPORTER YEEO-RELATED"/>
    <property type="match status" value="1"/>
</dbReference>
<proteinExistence type="predicted"/>
<reference evidence="11 12" key="1">
    <citation type="submission" date="2016-10" db="EMBL/GenBank/DDBJ databases">
        <authorList>
            <person name="de Groot N.N."/>
        </authorList>
    </citation>
    <scope>NUCLEOTIDE SEQUENCE [LARGE SCALE GENOMIC DNA]</scope>
    <source>
        <strain evidence="11 12">DSM 24015</strain>
    </source>
</reference>
<dbReference type="OrthoDB" id="9780160at2"/>
<evidence type="ECO:0000256" key="1">
    <source>
        <dbReference type="ARBA" id="ARBA00004651"/>
    </source>
</evidence>
<dbReference type="InterPro" id="IPR002528">
    <property type="entry name" value="MATE_fam"/>
</dbReference>
<keyword evidence="8 10" id="KW-0472">Membrane</keyword>
<gene>
    <name evidence="11" type="ORF">SAMN05421544_11258</name>
</gene>
<dbReference type="GO" id="GO:0015297">
    <property type="term" value="F:antiporter activity"/>
    <property type="evidence" value="ECO:0007669"/>
    <property type="project" value="UniProtKB-KW"/>
</dbReference>
<evidence type="ECO:0000256" key="7">
    <source>
        <dbReference type="ARBA" id="ARBA00023065"/>
    </source>
</evidence>
<evidence type="ECO:0000256" key="10">
    <source>
        <dbReference type="SAM" id="Phobius"/>
    </source>
</evidence>
<keyword evidence="7" id="KW-0406">Ion transport</keyword>
<keyword evidence="6 10" id="KW-1133">Transmembrane helix</keyword>
<evidence type="ECO:0000313" key="11">
    <source>
        <dbReference type="EMBL" id="SDE54973.1"/>
    </source>
</evidence>
<feature type="transmembrane region" description="Helical" evidence="10">
    <location>
        <begin position="128"/>
        <end position="148"/>
    </location>
</feature>
<evidence type="ECO:0000256" key="3">
    <source>
        <dbReference type="ARBA" id="ARBA00022449"/>
    </source>
</evidence>
<feature type="transmembrane region" description="Helical" evidence="10">
    <location>
        <begin position="195"/>
        <end position="213"/>
    </location>
</feature>
<evidence type="ECO:0000256" key="6">
    <source>
        <dbReference type="ARBA" id="ARBA00022989"/>
    </source>
</evidence>
<dbReference type="CDD" id="cd13131">
    <property type="entry name" value="MATE_NorM_like"/>
    <property type="match status" value="1"/>
</dbReference>
<keyword evidence="12" id="KW-1185">Reference proteome</keyword>
<evidence type="ECO:0000256" key="8">
    <source>
        <dbReference type="ARBA" id="ARBA00023136"/>
    </source>
</evidence>
<evidence type="ECO:0000256" key="2">
    <source>
        <dbReference type="ARBA" id="ARBA00022448"/>
    </source>
</evidence>
<feature type="transmembrane region" description="Helical" evidence="10">
    <location>
        <begin position="282"/>
        <end position="303"/>
    </location>
</feature>
<dbReference type="RefSeq" id="WP_092737071.1">
    <property type="nucleotide sequence ID" value="NZ_FNAS01000012.1"/>
</dbReference>
<evidence type="ECO:0000256" key="9">
    <source>
        <dbReference type="ARBA" id="ARBA00031636"/>
    </source>
</evidence>
<evidence type="ECO:0000313" key="12">
    <source>
        <dbReference type="Proteomes" id="UP000198517"/>
    </source>
</evidence>
<dbReference type="GO" id="GO:0005886">
    <property type="term" value="C:plasma membrane"/>
    <property type="evidence" value="ECO:0007669"/>
    <property type="project" value="UniProtKB-SubCell"/>
</dbReference>
<name>A0A1G7DU25_9FLAO</name>
<evidence type="ECO:0000256" key="5">
    <source>
        <dbReference type="ARBA" id="ARBA00022692"/>
    </source>
</evidence>
<dbReference type="EMBL" id="FNAS01000012">
    <property type="protein sequence ID" value="SDE54973.1"/>
    <property type="molecule type" value="Genomic_DNA"/>
</dbReference>
<dbReference type="GO" id="GO:0006811">
    <property type="term" value="P:monoatomic ion transport"/>
    <property type="evidence" value="ECO:0007669"/>
    <property type="project" value="UniProtKB-KW"/>
</dbReference>
<dbReference type="PIRSF" id="PIRSF006603">
    <property type="entry name" value="DinF"/>
    <property type="match status" value="1"/>
</dbReference>
<comment type="subcellular location">
    <subcellularLocation>
        <location evidence="1">Cell membrane</location>
        <topology evidence="1">Multi-pass membrane protein</topology>
    </subcellularLocation>
</comment>
<dbReference type="PANTHER" id="PTHR43298">
    <property type="entry name" value="MULTIDRUG RESISTANCE PROTEIN NORM-RELATED"/>
    <property type="match status" value="1"/>
</dbReference>
<feature type="transmembrane region" description="Helical" evidence="10">
    <location>
        <begin position="160"/>
        <end position="180"/>
    </location>
</feature>
<keyword evidence="5 10" id="KW-0812">Transmembrane</keyword>
<dbReference type="Proteomes" id="UP000198517">
    <property type="component" value="Unassembled WGS sequence"/>
</dbReference>
<feature type="transmembrane region" description="Helical" evidence="10">
    <location>
        <begin position="423"/>
        <end position="443"/>
    </location>
</feature>
<dbReference type="AlphaFoldDB" id="A0A1G7DU25"/>
<keyword evidence="2" id="KW-0813">Transport</keyword>